<keyword evidence="3 10" id="KW-0479">Metal-binding</keyword>
<dbReference type="GeneID" id="10492531"/>
<feature type="binding site" evidence="9">
    <location>
        <position position="328"/>
    </location>
    <ligand>
        <name>substrate</name>
    </ligand>
</feature>
<feature type="binding site" evidence="9">
    <location>
        <position position="242"/>
    </location>
    <ligand>
        <name>substrate</name>
    </ligand>
</feature>
<feature type="binding site" evidence="10">
    <location>
        <position position="242"/>
    </location>
    <ligand>
        <name>Zn(2+)</name>
        <dbReference type="ChEBI" id="CHEBI:29105"/>
    </ligand>
</feature>
<keyword evidence="13" id="KW-1185">Reference proteome</keyword>
<feature type="binding site" evidence="9">
    <location>
        <position position="245"/>
    </location>
    <ligand>
        <name>substrate</name>
    </ligand>
</feature>
<gene>
    <name evidence="12" type="ordered locus">Mcup_0337</name>
</gene>
<dbReference type="InterPro" id="IPR001692">
    <property type="entry name" value="Histidinol_DH_CS"/>
</dbReference>
<evidence type="ECO:0000256" key="9">
    <source>
        <dbReference type="PIRSR" id="PIRSR000099-3"/>
    </source>
</evidence>
<dbReference type="GO" id="GO:0005737">
    <property type="term" value="C:cytoplasm"/>
    <property type="evidence" value="ECO:0007669"/>
    <property type="project" value="TreeGrafter"/>
</dbReference>
<keyword evidence="6 8" id="KW-0520">NAD</keyword>
<dbReference type="EMBL" id="CP002656">
    <property type="protein sequence ID" value="AEB94445.1"/>
    <property type="molecule type" value="Genomic_DNA"/>
</dbReference>
<keyword evidence="5 6" id="KW-0560">Oxidoreductase</keyword>
<dbReference type="GO" id="GO:0051287">
    <property type="term" value="F:NAD binding"/>
    <property type="evidence" value="ECO:0007669"/>
    <property type="project" value="InterPro"/>
</dbReference>
<feature type="binding site" evidence="10">
    <location>
        <position position="328"/>
    </location>
    <ligand>
        <name>Zn(2+)</name>
        <dbReference type="ChEBI" id="CHEBI:29105"/>
    </ligand>
</feature>
<comment type="pathway">
    <text evidence="6">Amino-acid biosynthesis; L-histidine biosynthesis; L-histidine from 5-phospho-alpha-D-ribose 1-diphosphate: step 9/9.</text>
</comment>
<reference evidence="12 13" key="1">
    <citation type="journal article" date="2011" name="J. Bacteriol.">
        <title>Complete genome sequence of Metallosphaera cuprina, a metal sulfide-oxidizing archaeon from a hot spring.</title>
        <authorList>
            <person name="Liu L.J."/>
            <person name="You X.Y."/>
            <person name="Zheng H."/>
            <person name="Wang S."/>
            <person name="Jiang C.Y."/>
            <person name="Liu S.J."/>
        </authorList>
    </citation>
    <scope>NUCLEOTIDE SEQUENCE [LARGE SCALE GENOMIC DNA]</scope>
    <source>
        <strain evidence="12 13">Ar-4</strain>
    </source>
</reference>
<name>F4FZD6_METCR</name>
<feature type="binding site" evidence="8">
    <location>
        <position position="114"/>
    </location>
    <ligand>
        <name>NAD(+)</name>
        <dbReference type="ChEBI" id="CHEBI:57540"/>
    </ligand>
</feature>
<dbReference type="Gene3D" id="3.40.50.1980">
    <property type="entry name" value="Nitrogenase molybdenum iron protein domain"/>
    <property type="match status" value="2"/>
</dbReference>
<keyword evidence="4 10" id="KW-0862">Zinc</keyword>
<feature type="active site" description="Proton acceptor" evidence="7">
    <location>
        <position position="296"/>
    </location>
</feature>
<dbReference type="eggNOG" id="arCOG04352">
    <property type="taxonomic scope" value="Archaea"/>
</dbReference>
<organism evidence="12 13">
    <name type="scientific">Metallosphaera cuprina (strain Ar-4)</name>
    <dbReference type="NCBI Taxonomy" id="1006006"/>
    <lineage>
        <taxon>Archaea</taxon>
        <taxon>Thermoproteota</taxon>
        <taxon>Thermoprotei</taxon>
        <taxon>Sulfolobales</taxon>
        <taxon>Sulfolobaceae</taxon>
        <taxon>Metallosphaera</taxon>
    </lineage>
</organism>
<evidence type="ECO:0000256" key="5">
    <source>
        <dbReference type="ARBA" id="ARBA00023002"/>
    </source>
</evidence>
<dbReference type="InterPro" id="IPR016161">
    <property type="entry name" value="Ald_DH/histidinol_DH"/>
</dbReference>
<dbReference type="AlphaFoldDB" id="F4FZD6"/>
<evidence type="ECO:0000256" key="11">
    <source>
        <dbReference type="RuleBase" id="RU004175"/>
    </source>
</evidence>
<dbReference type="UniPathway" id="UPA00031">
    <property type="reaction ID" value="UER00014"/>
</dbReference>
<dbReference type="PROSITE" id="PS00611">
    <property type="entry name" value="HISOL_DEHYDROGENASE"/>
    <property type="match status" value="1"/>
</dbReference>
<dbReference type="Gene3D" id="1.20.5.1300">
    <property type="match status" value="1"/>
</dbReference>
<evidence type="ECO:0000256" key="6">
    <source>
        <dbReference type="PIRNR" id="PIRNR000099"/>
    </source>
</evidence>
<dbReference type="InterPro" id="IPR012131">
    <property type="entry name" value="Hstdl_DH"/>
</dbReference>
<dbReference type="PANTHER" id="PTHR21256:SF2">
    <property type="entry name" value="HISTIDINE BIOSYNTHESIS TRIFUNCTIONAL PROTEIN"/>
    <property type="match status" value="1"/>
</dbReference>
<dbReference type="OrthoDB" id="36308at2157"/>
<dbReference type="PATRIC" id="fig|1006006.8.peg.338"/>
<proteinExistence type="inferred from homology"/>
<comment type="similarity">
    <text evidence="1 6 11">Belongs to the histidinol dehydrogenase family.</text>
</comment>
<comment type="cofactor">
    <cofactor evidence="10">
        <name>Zn(2+)</name>
        <dbReference type="ChEBI" id="CHEBI:29105"/>
    </cofactor>
    <text evidence="10">Binds 1 zinc ion per subunit.</text>
</comment>
<evidence type="ECO:0000256" key="8">
    <source>
        <dbReference type="PIRSR" id="PIRSR000099-2"/>
    </source>
</evidence>
<dbReference type="GO" id="GO:0000105">
    <property type="term" value="P:L-histidine biosynthetic process"/>
    <property type="evidence" value="ECO:0007669"/>
    <property type="project" value="UniProtKB-UniRule"/>
</dbReference>
<dbReference type="EC" id="1.1.1.23" evidence="6"/>
<dbReference type="GO" id="GO:0046872">
    <property type="term" value="F:metal ion binding"/>
    <property type="evidence" value="ECO:0007669"/>
    <property type="project" value="UniProtKB-KW"/>
</dbReference>
<dbReference type="PIRSF" id="PIRSF000099">
    <property type="entry name" value="Histidinol_dh"/>
    <property type="match status" value="1"/>
</dbReference>
<evidence type="ECO:0000256" key="10">
    <source>
        <dbReference type="PIRSR" id="PIRSR000099-4"/>
    </source>
</evidence>
<keyword evidence="6" id="KW-0028">Amino-acid biosynthesis</keyword>
<dbReference type="RefSeq" id="WP_013736943.1">
    <property type="nucleotide sequence ID" value="NC_015435.1"/>
</dbReference>
<evidence type="ECO:0000256" key="4">
    <source>
        <dbReference type="ARBA" id="ARBA00022833"/>
    </source>
</evidence>
<feature type="binding site" evidence="9">
    <location>
        <position position="386"/>
    </location>
    <ligand>
        <name>substrate</name>
    </ligand>
</feature>
<evidence type="ECO:0000256" key="1">
    <source>
        <dbReference type="ARBA" id="ARBA00010178"/>
    </source>
</evidence>
<dbReference type="FunFam" id="3.40.50.1980:FF:000001">
    <property type="entry name" value="Histidinol dehydrogenase"/>
    <property type="match status" value="1"/>
</dbReference>
<dbReference type="PRINTS" id="PR00083">
    <property type="entry name" value="HOLDHDRGNASE"/>
</dbReference>
<dbReference type="KEGG" id="mcn:Mcup_0337"/>
<evidence type="ECO:0000256" key="7">
    <source>
        <dbReference type="PIRSR" id="PIRSR000099-1"/>
    </source>
</evidence>
<evidence type="ECO:0000256" key="3">
    <source>
        <dbReference type="ARBA" id="ARBA00022723"/>
    </source>
</evidence>
<feature type="binding site" evidence="8">
    <location>
        <position position="174"/>
    </location>
    <ligand>
        <name>NAD(+)</name>
        <dbReference type="ChEBI" id="CHEBI:57540"/>
    </ligand>
</feature>
<keyword evidence="6" id="KW-0368">Histidine biosynthesis</keyword>
<protein>
    <recommendedName>
        <fullName evidence="2 6">Histidinol dehydrogenase</fullName>
        <shortName evidence="6">HDH</shortName>
        <ecNumber evidence="6">1.1.1.23</ecNumber>
    </recommendedName>
</protein>
<dbReference type="PANTHER" id="PTHR21256">
    <property type="entry name" value="HISTIDINOL DEHYDROGENASE HDH"/>
    <property type="match status" value="1"/>
</dbReference>
<dbReference type="InterPro" id="IPR022695">
    <property type="entry name" value="Histidinol_DH_monofunct"/>
</dbReference>
<comment type="function">
    <text evidence="6">Catalyzes the sequential NAD-dependent oxidations of L-histidinol to L-histidinaldehyde and then to L-histidine.</text>
</comment>
<feature type="binding site" evidence="10">
    <location>
        <position position="245"/>
    </location>
    <ligand>
        <name>Zn(2+)</name>
        <dbReference type="ChEBI" id="CHEBI:29105"/>
    </ligand>
</feature>
<dbReference type="STRING" id="1006006.Mcup_0337"/>
<evidence type="ECO:0000313" key="13">
    <source>
        <dbReference type="Proteomes" id="UP000007812"/>
    </source>
</evidence>
<feature type="active site" description="Proton acceptor" evidence="7">
    <location>
        <position position="295"/>
    </location>
</feature>
<feature type="binding site" evidence="9">
    <location>
        <position position="220"/>
    </location>
    <ligand>
        <name>substrate</name>
    </ligand>
</feature>
<accession>F4FZD6</accession>
<comment type="catalytic activity">
    <reaction evidence="6">
        <text>L-histidinol + 2 NAD(+) + H2O = L-histidine + 2 NADH + 3 H(+)</text>
        <dbReference type="Rhea" id="RHEA:20641"/>
        <dbReference type="ChEBI" id="CHEBI:15377"/>
        <dbReference type="ChEBI" id="CHEBI:15378"/>
        <dbReference type="ChEBI" id="CHEBI:57540"/>
        <dbReference type="ChEBI" id="CHEBI:57595"/>
        <dbReference type="ChEBI" id="CHEBI:57699"/>
        <dbReference type="ChEBI" id="CHEBI:57945"/>
        <dbReference type="EC" id="1.1.1.23"/>
    </reaction>
</comment>
<dbReference type="GO" id="GO:0004399">
    <property type="term" value="F:histidinol dehydrogenase activity"/>
    <property type="evidence" value="ECO:0007669"/>
    <property type="project" value="UniProtKB-UniRule"/>
</dbReference>
<evidence type="ECO:0000256" key="2">
    <source>
        <dbReference type="ARBA" id="ARBA00016531"/>
    </source>
</evidence>
<feature type="binding site" evidence="9">
    <location>
        <position position="296"/>
    </location>
    <ligand>
        <name>substrate</name>
    </ligand>
</feature>
<feature type="binding site" evidence="9">
    <location>
        <position position="381"/>
    </location>
    <ligand>
        <name>substrate</name>
    </ligand>
</feature>
<evidence type="ECO:0000313" key="12">
    <source>
        <dbReference type="EMBL" id="AEB94445.1"/>
    </source>
</evidence>
<feature type="binding site" evidence="8">
    <location>
        <position position="197"/>
    </location>
    <ligand>
        <name>NAD(+)</name>
        <dbReference type="ChEBI" id="CHEBI:57540"/>
    </ligand>
</feature>
<feature type="binding site" evidence="10">
    <location>
        <position position="386"/>
    </location>
    <ligand>
        <name>Zn(2+)</name>
        <dbReference type="ChEBI" id="CHEBI:29105"/>
    </ligand>
</feature>
<dbReference type="HOGENOM" id="CLU_006732_3_3_2"/>
<dbReference type="Proteomes" id="UP000007812">
    <property type="component" value="Chromosome"/>
</dbReference>
<dbReference type="SUPFAM" id="SSF53720">
    <property type="entry name" value="ALDH-like"/>
    <property type="match status" value="1"/>
</dbReference>
<dbReference type="Pfam" id="PF00815">
    <property type="entry name" value="Histidinol_dh"/>
    <property type="match status" value="1"/>
</dbReference>
<dbReference type="NCBIfam" id="TIGR00069">
    <property type="entry name" value="hisD"/>
    <property type="match status" value="1"/>
</dbReference>
<dbReference type="CDD" id="cd06572">
    <property type="entry name" value="Histidinol_dh"/>
    <property type="match status" value="1"/>
</dbReference>
<sequence>MIRREIPKGRVQSFSQVIDKVSEIAQRVRERGDTALRELTLELDGIKLDSLVLDKDYIDGRASELGDEMREAIDRVWVQLTSFHEIMRPPNVGGGNGKIKYGVIWTALNRVGIYVPGGKKTYPSTLMMAGIPARVAGVSELFVSTPVRNRLDPAIAYIAQKLKVKAIYPVGGAQAIVAMAFGTESVSKVDKIIGPGNIYVQAAKYLVSGEVGIDGIEGPTELVVIADDSSDPKRIALDLMAQGEHGSSSLLVLISDSERILDEVSKLLNEGNEYFLVKVKSLDEAIDIANEIAPEHLSLYSSRAREYLSKVKNSAAVTLGDTPPALIDYAAGPDHILPTNGWSRFRGGITVFDFLKPISHVDAEKADENLIRAAMKIAEYEGFSIHARSIGVRYE</sequence>